<dbReference type="RefSeq" id="WP_109647588.1">
    <property type="nucleotide sequence ID" value="NZ_QGGB01000009.1"/>
</dbReference>
<feature type="chain" id="PRO_5016384527" description="Tetratricopeptide repeat protein" evidence="1">
    <location>
        <begin position="21"/>
        <end position="438"/>
    </location>
</feature>
<accession>A0A316TMD1</accession>
<protein>
    <recommendedName>
        <fullName evidence="4">Tetratricopeptide repeat protein</fullName>
    </recommendedName>
</protein>
<keyword evidence="3" id="KW-1185">Reference proteome</keyword>
<gene>
    <name evidence="2" type="ORF">DDZ15_13220</name>
</gene>
<evidence type="ECO:0008006" key="4">
    <source>
        <dbReference type="Google" id="ProtNLM"/>
    </source>
</evidence>
<proteinExistence type="predicted"/>
<evidence type="ECO:0000313" key="2">
    <source>
        <dbReference type="EMBL" id="PWN05560.1"/>
    </source>
</evidence>
<reference evidence="2 3" key="1">
    <citation type="submission" date="2018-05" db="EMBL/GenBank/DDBJ databases">
        <title>Rhodohalobacter halophilus gen. nov., sp. nov., a moderately halophilic member of the family Balneolaceae.</title>
        <authorList>
            <person name="Liu Z.-W."/>
        </authorList>
    </citation>
    <scope>NUCLEOTIDE SEQUENCE [LARGE SCALE GENOMIC DNA]</scope>
    <source>
        <strain evidence="2 3">8A47</strain>
    </source>
</reference>
<dbReference type="SUPFAM" id="SSF48452">
    <property type="entry name" value="TPR-like"/>
    <property type="match status" value="2"/>
</dbReference>
<dbReference type="EMBL" id="QGGB01000009">
    <property type="protein sequence ID" value="PWN05560.1"/>
    <property type="molecule type" value="Genomic_DNA"/>
</dbReference>
<dbReference type="InterPro" id="IPR019734">
    <property type="entry name" value="TPR_rpt"/>
</dbReference>
<feature type="signal peptide" evidence="1">
    <location>
        <begin position="1"/>
        <end position="20"/>
    </location>
</feature>
<name>A0A316TMD1_9BACT</name>
<dbReference type="AlphaFoldDB" id="A0A316TMD1"/>
<dbReference type="InterPro" id="IPR011990">
    <property type="entry name" value="TPR-like_helical_dom_sf"/>
</dbReference>
<organism evidence="2 3">
    <name type="scientific">Rhodohalobacter mucosus</name>
    <dbReference type="NCBI Taxonomy" id="2079485"/>
    <lineage>
        <taxon>Bacteria</taxon>
        <taxon>Pseudomonadati</taxon>
        <taxon>Balneolota</taxon>
        <taxon>Balneolia</taxon>
        <taxon>Balneolales</taxon>
        <taxon>Balneolaceae</taxon>
        <taxon>Rhodohalobacter</taxon>
    </lineage>
</organism>
<dbReference type="Gene3D" id="1.25.40.10">
    <property type="entry name" value="Tetratricopeptide repeat domain"/>
    <property type="match status" value="2"/>
</dbReference>
<sequence>MKKYIAVFALLFAYSTEAFSQSEPPYGMSEIQAYSIFYENYRTGNYDMALQFGKWMLEKKPMEIEGANRFSLPKQFERMIDVYAELSKQANDPTMRSAYIDTALAIYDDAFATFDEENIDYYDWYFNRGRFHQEHQSQISDGLQKAYSDYEKAYELDPERLVQAGDGYYIQILVSNYVNKDERDKALSMMEEVEPMAGESLQSAFDEFRNELFSDPEERITFLESQLEEDPGNLELIQELAELNEDQGNRAEAIRYAERLYELNKTYENARRLAEYDLSDAQYQEAIRYLREALNLTDDADEKKRVNLEIAETYQNTGNLQEARRYARAASQLDRSWGEPYIRIASIYAAAVTQCTSGRQIDRDDRVVYWLVLDYLDQARNVDSSVASTVQRQYRTYEPVLPSSEDKFFRGWEPGDEIEIDGSLRDCYAWINETTTVR</sequence>
<evidence type="ECO:0000256" key="1">
    <source>
        <dbReference type="SAM" id="SignalP"/>
    </source>
</evidence>
<comment type="caution">
    <text evidence="2">The sequence shown here is derived from an EMBL/GenBank/DDBJ whole genome shotgun (WGS) entry which is preliminary data.</text>
</comment>
<keyword evidence="1" id="KW-0732">Signal</keyword>
<evidence type="ECO:0000313" key="3">
    <source>
        <dbReference type="Proteomes" id="UP000245533"/>
    </source>
</evidence>
<dbReference type="Pfam" id="PF13181">
    <property type="entry name" value="TPR_8"/>
    <property type="match status" value="1"/>
</dbReference>
<dbReference type="Proteomes" id="UP000245533">
    <property type="component" value="Unassembled WGS sequence"/>
</dbReference>
<dbReference type="OrthoDB" id="1522899at2"/>